<name>A0A078AFI3_STYLE</name>
<evidence type="ECO:0000313" key="5">
    <source>
        <dbReference type="Proteomes" id="UP000039865"/>
    </source>
</evidence>
<dbReference type="PANTHER" id="PTHR13018">
    <property type="entry name" value="PROBABLE MEMBRANE PROTEIN DUF221-RELATED"/>
    <property type="match status" value="1"/>
</dbReference>
<dbReference type="EMBL" id="CCKQ01008810">
    <property type="protein sequence ID" value="CDW80277.1"/>
    <property type="molecule type" value="Genomic_DNA"/>
</dbReference>
<feature type="transmembrane region" description="Helical" evidence="2">
    <location>
        <begin position="712"/>
        <end position="736"/>
    </location>
</feature>
<protein>
    <submittedName>
        <fullName evidence="4">Integral membrane protein</fullName>
    </submittedName>
</protein>
<feature type="transmembrane region" description="Helical" evidence="2">
    <location>
        <begin position="211"/>
        <end position="230"/>
    </location>
</feature>
<dbReference type="InterPro" id="IPR003864">
    <property type="entry name" value="CSC1/OSCA1-like_7TM"/>
</dbReference>
<feature type="transmembrane region" description="Helical" evidence="2">
    <location>
        <begin position="554"/>
        <end position="579"/>
    </location>
</feature>
<keyword evidence="2" id="KW-0472">Membrane</keyword>
<evidence type="ECO:0000313" key="4">
    <source>
        <dbReference type="EMBL" id="CDW80277.1"/>
    </source>
</evidence>
<dbReference type="GO" id="GO:0005886">
    <property type="term" value="C:plasma membrane"/>
    <property type="evidence" value="ECO:0007669"/>
    <property type="project" value="TreeGrafter"/>
</dbReference>
<sequence>MSQQEQKVAKYPNSFLFGATFFATLQGVIRISTHETLSARPFSYLTCAFFGGLGIWYYDYFRRRALEEVLYSEERRRYSYQLKGMEKIRIGQEHEIVNMVDYLNNSTLYLLLEFSEEQEGIETKLKQLINTMLIPRRDQNSRSTLVKDLKKITGQLIIKISQQKETMSGSGNFMKQMILRFKKHVGQTRLYIFASSDNAQSYFLSVQTKTYFNAFLVAICSNSILLPLFLTSKDQNHEVIAASQSSSLERLTLINAQERYSMVWVVFFFTILYSLLGHILLYYFDEKRKALQVQIHDDKTVLTELEISNHSVLLRGINKNIPIRYAQMFIDHIFNGVSCIEGKLVRTYVVGDYMKMLQYLKKLDRMWRKKEYYMKIYREKHLDTKKQKGILCFKTYGSSLKDYYAQKPSLVKEQMNLEMKIKQKRNFGVAFIMIDNTLDVNDLLSDFNELKKDIKEWDSQITGLQNMLLVLLIQSGKILTSVIIQSINPFIKEYYSSDADQSSFISALILNSITPFILMMFNYIFIPTLVGWTSYFEEIENISTRHRNNLFKQFLFMMINTVFIPITQTTTILSFLYYLRDRDIDDLQIELSEKFLKTSEFFLKYIIQCTFMTNIVQILDIPHFIYMKLKRLFMKSRNYEQDEIEDDWYFDLGYHFAFSITIFSVVYIFSAAVPLIPLFGFLFFAFKYYIDKYNFLFVYNMEADSRGNLGQAVIRYITFGLLLYQLIMFGLFTSIFGRDFTVASIILLVGEILYMIVFRIFSLSELREAFKQVLYEQEDEEEDEEDNLKQREKFSKLLSSKTLARKDKKFKVRLSDKNIAIIKDAYLHPYEKYQKQENAKRLLNGLKKVIKIRNTKNTLDQADQFATNFSRNRSRTFNTSKSFNSNRSSYPIQRKYSMIKSGSGNFNQENEIPIRLKKDNSMLTKIIEEDL</sequence>
<dbReference type="GO" id="GO:0005227">
    <property type="term" value="F:calcium-activated cation channel activity"/>
    <property type="evidence" value="ECO:0007669"/>
    <property type="project" value="InterPro"/>
</dbReference>
<feature type="transmembrane region" description="Helical" evidence="2">
    <location>
        <begin position="507"/>
        <end position="533"/>
    </location>
</feature>
<feature type="coiled-coil region" evidence="1">
    <location>
        <begin position="440"/>
        <end position="467"/>
    </location>
</feature>
<reference evidence="4 5" key="1">
    <citation type="submission" date="2014-06" db="EMBL/GenBank/DDBJ databases">
        <authorList>
            <person name="Swart Estienne"/>
        </authorList>
    </citation>
    <scope>NUCLEOTIDE SEQUENCE [LARGE SCALE GENOMIC DNA]</scope>
    <source>
        <strain evidence="4 5">130c</strain>
    </source>
</reference>
<dbReference type="Proteomes" id="UP000039865">
    <property type="component" value="Unassembled WGS sequence"/>
</dbReference>
<feature type="transmembrane region" description="Helical" evidence="2">
    <location>
        <begin position="41"/>
        <end position="58"/>
    </location>
</feature>
<gene>
    <name evidence="4" type="primary">Contig4179.g4465</name>
    <name evidence="4" type="ORF">STYLEM_9273</name>
</gene>
<dbReference type="InParanoid" id="A0A078AFI3"/>
<organism evidence="4 5">
    <name type="scientific">Stylonychia lemnae</name>
    <name type="common">Ciliate</name>
    <dbReference type="NCBI Taxonomy" id="5949"/>
    <lineage>
        <taxon>Eukaryota</taxon>
        <taxon>Sar</taxon>
        <taxon>Alveolata</taxon>
        <taxon>Ciliophora</taxon>
        <taxon>Intramacronucleata</taxon>
        <taxon>Spirotrichea</taxon>
        <taxon>Stichotrichia</taxon>
        <taxon>Sporadotrichida</taxon>
        <taxon>Oxytrichidae</taxon>
        <taxon>Stylonychinae</taxon>
        <taxon>Stylonychia</taxon>
    </lineage>
</organism>
<dbReference type="OMA" id="ANQIFEN"/>
<evidence type="ECO:0000259" key="3">
    <source>
        <dbReference type="Pfam" id="PF02714"/>
    </source>
</evidence>
<feature type="transmembrane region" description="Helical" evidence="2">
    <location>
        <begin position="12"/>
        <end position="29"/>
    </location>
</feature>
<dbReference type="OrthoDB" id="365492at2759"/>
<keyword evidence="2" id="KW-0812">Transmembrane</keyword>
<accession>A0A078AFI3</accession>
<feature type="transmembrane region" description="Helical" evidence="2">
    <location>
        <begin position="262"/>
        <end position="284"/>
    </location>
</feature>
<dbReference type="Pfam" id="PF02714">
    <property type="entry name" value="RSN1_7TM"/>
    <property type="match status" value="1"/>
</dbReference>
<dbReference type="AlphaFoldDB" id="A0A078AFI3"/>
<keyword evidence="2" id="KW-1133">Transmembrane helix</keyword>
<feature type="transmembrane region" description="Helical" evidence="2">
    <location>
        <begin position="467"/>
        <end position="487"/>
    </location>
</feature>
<feature type="transmembrane region" description="Helical" evidence="2">
    <location>
        <begin position="742"/>
        <end position="761"/>
    </location>
</feature>
<proteinExistence type="predicted"/>
<evidence type="ECO:0000256" key="1">
    <source>
        <dbReference type="SAM" id="Coils"/>
    </source>
</evidence>
<dbReference type="PANTHER" id="PTHR13018:SF5">
    <property type="entry name" value="RE44586P"/>
    <property type="match status" value="1"/>
</dbReference>
<evidence type="ECO:0000256" key="2">
    <source>
        <dbReference type="SAM" id="Phobius"/>
    </source>
</evidence>
<feature type="transmembrane region" description="Helical" evidence="2">
    <location>
        <begin position="605"/>
        <end position="627"/>
    </location>
</feature>
<keyword evidence="1" id="KW-0175">Coiled coil</keyword>
<dbReference type="InterPro" id="IPR045122">
    <property type="entry name" value="Csc1-like"/>
</dbReference>
<feature type="domain" description="CSC1/OSCA1-like 7TM region" evidence="3">
    <location>
        <begin position="484"/>
        <end position="732"/>
    </location>
</feature>
<keyword evidence="5" id="KW-1185">Reference proteome</keyword>